<gene>
    <name evidence="5" type="ORF">PSON_ATCC_30995.1.T0600165</name>
</gene>
<comment type="similarity">
    <text evidence="3">Belongs to the ANP32 family.</text>
</comment>
<dbReference type="Proteomes" id="UP000692954">
    <property type="component" value="Unassembled WGS sequence"/>
</dbReference>
<accession>A0A8S1NPG5</accession>
<protein>
    <submittedName>
        <fullName evidence="5">Uncharacterized protein</fullName>
    </submittedName>
</protein>
<feature type="region of interest" description="Disordered" evidence="4">
    <location>
        <begin position="150"/>
        <end position="203"/>
    </location>
</feature>
<evidence type="ECO:0000313" key="5">
    <source>
        <dbReference type="EMBL" id="CAD8093239.1"/>
    </source>
</evidence>
<keyword evidence="6" id="KW-1185">Reference proteome</keyword>
<dbReference type="GO" id="GO:0005634">
    <property type="term" value="C:nucleus"/>
    <property type="evidence" value="ECO:0007669"/>
    <property type="project" value="TreeGrafter"/>
</dbReference>
<evidence type="ECO:0000256" key="4">
    <source>
        <dbReference type="SAM" id="MobiDB-lite"/>
    </source>
</evidence>
<dbReference type="PANTHER" id="PTHR11375:SF23">
    <property type="entry name" value="CHROMOSOME UNDETERMINED SCAFFOLD_118, WHOLE GENOME SHOTGUN SEQUENCE"/>
    <property type="match status" value="1"/>
</dbReference>
<evidence type="ECO:0000256" key="1">
    <source>
        <dbReference type="ARBA" id="ARBA00022614"/>
    </source>
</evidence>
<dbReference type="OrthoDB" id="2160613at2759"/>
<comment type="caution">
    <text evidence="5">The sequence shown here is derived from an EMBL/GenBank/DDBJ whole genome shotgun (WGS) entry which is preliminary data.</text>
</comment>
<dbReference type="GO" id="GO:0042393">
    <property type="term" value="F:histone binding"/>
    <property type="evidence" value="ECO:0007669"/>
    <property type="project" value="TreeGrafter"/>
</dbReference>
<dbReference type="FunFam" id="3.80.10.10:FF:000131">
    <property type="entry name" value="acidic leucine-rich nuclear phosphoprotein 32-related protein-like"/>
    <property type="match status" value="1"/>
</dbReference>
<dbReference type="PROSITE" id="PS51450">
    <property type="entry name" value="LRR"/>
    <property type="match status" value="1"/>
</dbReference>
<dbReference type="Pfam" id="PF14580">
    <property type="entry name" value="LRR_9"/>
    <property type="match status" value="1"/>
</dbReference>
<dbReference type="InterPro" id="IPR045081">
    <property type="entry name" value="AN32"/>
</dbReference>
<keyword evidence="2" id="KW-0677">Repeat</keyword>
<dbReference type="InterPro" id="IPR001611">
    <property type="entry name" value="Leu-rich_rpt"/>
</dbReference>
<reference evidence="5" key="1">
    <citation type="submission" date="2021-01" db="EMBL/GenBank/DDBJ databases">
        <authorList>
            <consortium name="Genoscope - CEA"/>
            <person name="William W."/>
        </authorList>
    </citation>
    <scope>NUCLEOTIDE SEQUENCE</scope>
</reference>
<name>A0A8S1NPG5_9CILI</name>
<keyword evidence="1" id="KW-0433">Leucine-rich repeat</keyword>
<proteinExistence type="inferred from homology"/>
<dbReference type="EMBL" id="CAJJDN010000060">
    <property type="protein sequence ID" value="CAD8093239.1"/>
    <property type="molecule type" value="Genomic_DNA"/>
</dbReference>
<evidence type="ECO:0000256" key="2">
    <source>
        <dbReference type="ARBA" id="ARBA00022737"/>
    </source>
</evidence>
<feature type="compositionally biased region" description="Acidic residues" evidence="4">
    <location>
        <begin position="157"/>
        <end position="192"/>
    </location>
</feature>
<dbReference type="PANTHER" id="PTHR11375">
    <property type="entry name" value="ACIDIC LEUCINE-RICH NUCLEAR PHOSPHOPROTEIN 32"/>
    <property type="match status" value="1"/>
</dbReference>
<evidence type="ECO:0000256" key="3">
    <source>
        <dbReference type="ARBA" id="ARBA00025777"/>
    </source>
</evidence>
<evidence type="ECO:0000313" key="6">
    <source>
        <dbReference type="Proteomes" id="UP000692954"/>
    </source>
</evidence>
<organism evidence="5 6">
    <name type="scientific">Paramecium sonneborni</name>
    <dbReference type="NCBI Taxonomy" id="65129"/>
    <lineage>
        <taxon>Eukaryota</taxon>
        <taxon>Sar</taxon>
        <taxon>Alveolata</taxon>
        <taxon>Ciliophora</taxon>
        <taxon>Intramacronucleata</taxon>
        <taxon>Oligohymenophorea</taxon>
        <taxon>Peniculida</taxon>
        <taxon>Parameciidae</taxon>
        <taxon>Paramecium</taxon>
    </lineage>
</organism>
<dbReference type="AlphaFoldDB" id="A0A8S1NPG5"/>
<sequence length="203" mass="22968">MEQLKKQIQEQVEEQDIVEDLNIEGVKITKFTAEMAALFTQHQQLLGLALQKCGLTTLEGFPKVSKLQNLELENNSLTGAAIKFIADNFKELLNLNLSQNNIKSVDDLKPLASLTKLESLEVKDNPLTKEAGYHKKIFELLPSLKVLDNKNQKGEEVLDDDGDEDIDDDEFDDEDGDDSYDESEEDDDEESEEPVKPIKKNKK</sequence>